<protein>
    <recommendedName>
        <fullName evidence="3">YmaF family protein</fullName>
    </recommendedName>
</protein>
<name>A0A645J4B8_9ZZZZ</name>
<dbReference type="AlphaFoldDB" id="A0A645J4B8"/>
<dbReference type="EMBL" id="VSSQ01130152">
    <property type="protein sequence ID" value="MPN57962.1"/>
    <property type="molecule type" value="Genomic_DNA"/>
</dbReference>
<reference evidence="2" key="1">
    <citation type="submission" date="2019-08" db="EMBL/GenBank/DDBJ databases">
        <authorList>
            <person name="Kucharzyk K."/>
            <person name="Murdoch R.W."/>
            <person name="Higgins S."/>
            <person name="Loffler F."/>
        </authorList>
    </citation>
    <scope>NUCLEOTIDE SEQUENCE</scope>
</reference>
<sequence>MPDTTESQPARKSIYSHSSNRYSTLHNHAYFTIIETSHKHQHAISGTTGPAIASGNGHVHRIHIRTTFDARNSQPHWHSINKLTGPAIDLPDDEHTHYFSGETSYELGHQHRFSSVTDSSPAEEWEDHSSDD</sequence>
<organism evidence="2">
    <name type="scientific">bioreactor metagenome</name>
    <dbReference type="NCBI Taxonomy" id="1076179"/>
    <lineage>
        <taxon>unclassified sequences</taxon>
        <taxon>metagenomes</taxon>
        <taxon>ecological metagenomes</taxon>
    </lineage>
</organism>
<gene>
    <name evidence="2" type="ORF">SDC9_205658</name>
</gene>
<evidence type="ECO:0008006" key="3">
    <source>
        <dbReference type="Google" id="ProtNLM"/>
    </source>
</evidence>
<comment type="caution">
    <text evidence="2">The sequence shown here is derived from an EMBL/GenBank/DDBJ whole genome shotgun (WGS) entry which is preliminary data.</text>
</comment>
<evidence type="ECO:0000256" key="1">
    <source>
        <dbReference type="SAM" id="MobiDB-lite"/>
    </source>
</evidence>
<dbReference type="InterPro" id="IPR024307">
    <property type="entry name" value="YmaF"/>
</dbReference>
<evidence type="ECO:0000313" key="2">
    <source>
        <dbReference type="EMBL" id="MPN57962.1"/>
    </source>
</evidence>
<feature type="region of interest" description="Disordered" evidence="1">
    <location>
        <begin position="112"/>
        <end position="132"/>
    </location>
</feature>
<accession>A0A645J4B8</accession>
<dbReference type="Pfam" id="PF12788">
    <property type="entry name" value="YmaF"/>
    <property type="match status" value="1"/>
</dbReference>
<proteinExistence type="predicted"/>